<accession>A0A1H3INZ8</accession>
<sequence>MNIEEMKSSALRATQGDWVRIKEGNEDALISINHNLTPQEMKEQDLSPYWDDVRKYDHKIARVLDSSEWMNCSDRNLNFMTACCPKKVLELIHAYEQIVDK</sequence>
<gene>
    <name evidence="1" type="ORF">SAMN05216247_103318</name>
</gene>
<organism evidence="1 2">
    <name type="scientific">Pseudomonas salomonii</name>
    <dbReference type="NCBI Taxonomy" id="191391"/>
    <lineage>
        <taxon>Bacteria</taxon>
        <taxon>Pseudomonadati</taxon>
        <taxon>Pseudomonadota</taxon>
        <taxon>Gammaproteobacteria</taxon>
        <taxon>Pseudomonadales</taxon>
        <taxon>Pseudomonadaceae</taxon>
        <taxon>Pseudomonas</taxon>
    </lineage>
</organism>
<dbReference type="RefSeq" id="WP_069788610.1">
    <property type="nucleotide sequence ID" value="NZ_FNOX01000003.1"/>
</dbReference>
<dbReference type="EMBL" id="FNOX01000003">
    <property type="protein sequence ID" value="SDY29412.1"/>
    <property type="molecule type" value="Genomic_DNA"/>
</dbReference>
<dbReference type="AlphaFoldDB" id="A0A1H3INZ8"/>
<protein>
    <submittedName>
        <fullName evidence="1">Uncharacterized protein</fullName>
    </submittedName>
</protein>
<reference evidence="1 2" key="1">
    <citation type="submission" date="2016-10" db="EMBL/GenBank/DDBJ databases">
        <authorList>
            <person name="de Groot N.N."/>
        </authorList>
    </citation>
    <scope>NUCLEOTIDE SEQUENCE [LARGE SCALE GENOMIC DNA]</scope>
    <source>
        <strain evidence="1 2">ICMP 14252</strain>
    </source>
</reference>
<name>A0A1H3INZ8_9PSED</name>
<proteinExistence type="predicted"/>
<evidence type="ECO:0000313" key="1">
    <source>
        <dbReference type="EMBL" id="SDY29412.1"/>
    </source>
</evidence>
<dbReference type="Proteomes" id="UP000182902">
    <property type="component" value="Unassembled WGS sequence"/>
</dbReference>
<evidence type="ECO:0000313" key="2">
    <source>
        <dbReference type="Proteomes" id="UP000182902"/>
    </source>
</evidence>